<gene>
    <name evidence="1" type="ORF">SAMN05192543_101163</name>
</gene>
<dbReference type="InterPro" id="IPR027961">
    <property type="entry name" value="DUF4442"/>
</dbReference>
<name>A0A1I3D870_9BURK</name>
<keyword evidence="2" id="KW-1185">Reference proteome</keyword>
<dbReference type="AlphaFoldDB" id="A0A1I3D870"/>
<dbReference type="Pfam" id="PF14539">
    <property type="entry name" value="DUF4442"/>
    <property type="match status" value="1"/>
</dbReference>
<protein>
    <submittedName>
        <fullName evidence="1">Uncharacterized domain 1-containing protein</fullName>
    </submittedName>
</protein>
<dbReference type="SUPFAM" id="SSF54637">
    <property type="entry name" value="Thioesterase/thiol ester dehydrase-isomerase"/>
    <property type="match status" value="1"/>
</dbReference>
<dbReference type="Gene3D" id="3.10.129.10">
    <property type="entry name" value="Hotdog Thioesterase"/>
    <property type="match status" value="1"/>
</dbReference>
<dbReference type="InterPro" id="IPR029069">
    <property type="entry name" value="HotDog_dom_sf"/>
</dbReference>
<evidence type="ECO:0000313" key="1">
    <source>
        <dbReference type="EMBL" id="SFH82902.1"/>
    </source>
</evidence>
<dbReference type="RefSeq" id="WP_091006403.1">
    <property type="nucleotide sequence ID" value="NZ_CP041743.1"/>
</dbReference>
<dbReference type="EMBL" id="FOQU01000001">
    <property type="protein sequence ID" value="SFH82902.1"/>
    <property type="molecule type" value="Genomic_DNA"/>
</dbReference>
<reference evidence="1 2" key="1">
    <citation type="submission" date="2016-10" db="EMBL/GenBank/DDBJ databases">
        <authorList>
            <person name="de Groot N.N."/>
        </authorList>
    </citation>
    <scope>NUCLEOTIDE SEQUENCE [LARGE SCALE GENOMIC DNA]</scope>
    <source>
        <strain evidence="1 2">LMG 23650</strain>
    </source>
</reference>
<dbReference type="CDD" id="cd03443">
    <property type="entry name" value="PaaI_thioesterase"/>
    <property type="match status" value="1"/>
</dbReference>
<accession>A0A1I3D870</accession>
<dbReference type="Proteomes" id="UP000199548">
    <property type="component" value="Unassembled WGS sequence"/>
</dbReference>
<sequence>MAIDVSSLWTRLSSKPAGKWLFSRLVCLRAPYFASISPTITELRPGYCRVKISKHRSVLNHLGSVHAIAMCNMAEVAGGMLTEVSVPRTHRWIPKGMAVQYLKKATTDLVAIAEPVTLAQWPDAGEFEVNVKVEDRAGEAVFNAVITMWVSLKKTA</sequence>
<evidence type="ECO:0000313" key="2">
    <source>
        <dbReference type="Proteomes" id="UP000199548"/>
    </source>
</evidence>
<dbReference type="OrthoDB" id="793353at2"/>
<dbReference type="STRING" id="420953.SAMN05192543_101163"/>
<proteinExistence type="predicted"/>
<organism evidence="1 2">
    <name type="scientific">Paraburkholderia megapolitana</name>
    <dbReference type="NCBI Taxonomy" id="420953"/>
    <lineage>
        <taxon>Bacteria</taxon>
        <taxon>Pseudomonadati</taxon>
        <taxon>Pseudomonadota</taxon>
        <taxon>Betaproteobacteria</taxon>
        <taxon>Burkholderiales</taxon>
        <taxon>Burkholderiaceae</taxon>
        <taxon>Paraburkholderia</taxon>
    </lineage>
</organism>